<name>A0ACC0H470_9ERIC</name>
<evidence type="ECO:0000313" key="1">
    <source>
        <dbReference type="EMBL" id="KAI8007960.1"/>
    </source>
</evidence>
<gene>
    <name evidence="1" type="ORF">LOK49_LG07G00623</name>
</gene>
<proteinExistence type="predicted"/>
<sequence>MKLQSLSKPPLTDLTPESNKNLVFDRSKLVSDRTSLLSDKLLLRILSKLPQSQRNSIFLVSKRWLNLQGRLVRSLKLLDWNFLISSRLFARFPNLIHVDLVHGCFVSPRNSGVLLNHKLVSIHIDSNVSPNGFLSTLLPCYLSPLEHTDTNEFTLIKSIGSCSHMCFGGTERKA</sequence>
<dbReference type="Proteomes" id="UP001060215">
    <property type="component" value="Chromosome 7"/>
</dbReference>
<dbReference type="EMBL" id="CM045764">
    <property type="protein sequence ID" value="KAI8007960.1"/>
    <property type="molecule type" value="Genomic_DNA"/>
</dbReference>
<keyword evidence="2" id="KW-1185">Reference proteome</keyword>
<reference evidence="1 2" key="1">
    <citation type="journal article" date="2022" name="Plant J.">
        <title>Chromosome-level genome of Camellia lanceoleosa provides a valuable resource for understanding genome evolution and self-incompatibility.</title>
        <authorList>
            <person name="Gong W."/>
            <person name="Xiao S."/>
            <person name="Wang L."/>
            <person name="Liao Z."/>
            <person name="Chang Y."/>
            <person name="Mo W."/>
            <person name="Hu G."/>
            <person name="Li W."/>
            <person name="Zhao G."/>
            <person name="Zhu H."/>
            <person name="Hu X."/>
            <person name="Ji K."/>
            <person name="Xiang X."/>
            <person name="Song Q."/>
            <person name="Yuan D."/>
            <person name="Jin S."/>
            <person name="Zhang L."/>
        </authorList>
    </citation>
    <scope>NUCLEOTIDE SEQUENCE [LARGE SCALE GENOMIC DNA]</scope>
    <source>
        <strain evidence="1">SQ_2022a</strain>
    </source>
</reference>
<evidence type="ECO:0000313" key="2">
    <source>
        <dbReference type="Proteomes" id="UP001060215"/>
    </source>
</evidence>
<comment type="caution">
    <text evidence="1">The sequence shown here is derived from an EMBL/GenBank/DDBJ whole genome shotgun (WGS) entry which is preliminary data.</text>
</comment>
<accession>A0ACC0H470</accession>
<organism evidence="1 2">
    <name type="scientific">Camellia lanceoleosa</name>
    <dbReference type="NCBI Taxonomy" id="1840588"/>
    <lineage>
        <taxon>Eukaryota</taxon>
        <taxon>Viridiplantae</taxon>
        <taxon>Streptophyta</taxon>
        <taxon>Embryophyta</taxon>
        <taxon>Tracheophyta</taxon>
        <taxon>Spermatophyta</taxon>
        <taxon>Magnoliopsida</taxon>
        <taxon>eudicotyledons</taxon>
        <taxon>Gunneridae</taxon>
        <taxon>Pentapetalae</taxon>
        <taxon>asterids</taxon>
        <taxon>Ericales</taxon>
        <taxon>Theaceae</taxon>
        <taxon>Camellia</taxon>
    </lineage>
</organism>
<protein>
    <submittedName>
        <fullName evidence="1">F-box protein</fullName>
    </submittedName>
</protein>